<evidence type="ECO:0000313" key="8">
    <source>
        <dbReference type="Proteomes" id="UP000250003"/>
    </source>
</evidence>
<dbReference type="KEGG" id="blau:DQQ01_13510"/>
<name>A0A2Z4UD30_9FIRM</name>
<keyword evidence="2 5" id="KW-0812">Transmembrane</keyword>
<evidence type="ECO:0000256" key="1">
    <source>
        <dbReference type="ARBA" id="ARBA00004141"/>
    </source>
</evidence>
<dbReference type="AlphaFoldDB" id="A0A2Z4UD30"/>
<keyword evidence="3 5" id="KW-1133">Transmembrane helix</keyword>
<evidence type="ECO:0000256" key="4">
    <source>
        <dbReference type="ARBA" id="ARBA00023136"/>
    </source>
</evidence>
<dbReference type="Proteomes" id="UP000250003">
    <property type="component" value="Chromosome"/>
</dbReference>
<evidence type="ECO:0000256" key="5">
    <source>
        <dbReference type="SAM" id="Phobius"/>
    </source>
</evidence>
<dbReference type="InterPro" id="IPR013525">
    <property type="entry name" value="ABC2_TM"/>
</dbReference>
<dbReference type="OrthoDB" id="9811483at2"/>
<keyword evidence="4 5" id="KW-0472">Membrane</keyword>
<dbReference type="GO" id="GO:0140359">
    <property type="term" value="F:ABC-type transporter activity"/>
    <property type="evidence" value="ECO:0007669"/>
    <property type="project" value="InterPro"/>
</dbReference>
<dbReference type="InterPro" id="IPR051328">
    <property type="entry name" value="T7SS_ABC-Transporter"/>
</dbReference>
<evidence type="ECO:0000313" key="7">
    <source>
        <dbReference type="EMBL" id="AWY98985.1"/>
    </source>
</evidence>
<organism evidence="7 8">
    <name type="scientific">Blautia argi</name>
    <dbReference type="NCBI Taxonomy" id="1912897"/>
    <lineage>
        <taxon>Bacteria</taxon>
        <taxon>Bacillati</taxon>
        <taxon>Bacillota</taxon>
        <taxon>Clostridia</taxon>
        <taxon>Lachnospirales</taxon>
        <taxon>Lachnospiraceae</taxon>
        <taxon>Blautia</taxon>
    </lineage>
</organism>
<sequence>MCPGFRERLNQIAEGSGNAYAGAETASYAAANTGAAGGTDVSYLYDSLSQAVEAQDMDAVAAIANEAISAAQSNKAAADDAAGRLAAAGEALNNSSAALSQAGENMERAAGLSQTVAGMTGTPSEAGILSDTLKGQLQEMSAGLQQIIDGTVAAETQLNQGVSYGLGQLKAGVTGQLQPGIEKLSAGTGSLSAGVSEVKKGTSVLAEASGVLTQGIHTANAGGQQLKQQGTEVLKDGAADLDEGLHTLQTGSRDLNNGVQALAGNVPTLTAGVGQLTDGSLKLKEGTGALVQGTGELTANNTTLLSGSSQLGDGAKQISEGANLLYEGSQTLGDGIMQVKDGGQTLEESLADGAKTVKETNTGEDTVDMFAAPVDIHETQITTVENNGHAMAPYMMSVALWVGCIAFSLMYPLTKYSGKLTSGIAWWASKASVLYLIAVLQAVVMVFMLHVCDGFEPVETAKTLAVACMASLAFMAIMYFFTNTFGKVGSFLMLVFMVIQLAGSVGTYPLELSGSFVPYLHDWVPFTYTVEAFRSTISGGESIQEAMIFLAVIFVIFTALTIWEFQIRARKIKAKKHTLDEWLEEKGLA</sequence>
<dbReference type="NCBIfam" id="TIGR03057">
    <property type="entry name" value="xxxLxxG_by_4"/>
    <property type="match status" value="1"/>
</dbReference>
<gene>
    <name evidence="7" type="ORF">DQQ01_13510</name>
</gene>
<feature type="transmembrane region" description="Helical" evidence="5">
    <location>
        <begin position="391"/>
        <end position="413"/>
    </location>
</feature>
<evidence type="ECO:0000256" key="2">
    <source>
        <dbReference type="ARBA" id="ARBA00022692"/>
    </source>
</evidence>
<feature type="domain" description="ABC-2 type transporter transmembrane" evidence="6">
    <location>
        <begin position="316"/>
        <end position="563"/>
    </location>
</feature>
<dbReference type="PANTHER" id="PTHR43077:SF5">
    <property type="entry name" value="PHAGE INFECTION PROTEIN"/>
    <property type="match status" value="1"/>
</dbReference>
<feature type="transmembrane region" description="Helical" evidence="5">
    <location>
        <begin position="488"/>
        <end position="510"/>
    </location>
</feature>
<dbReference type="Pfam" id="PF12698">
    <property type="entry name" value="ABC2_membrane_3"/>
    <property type="match status" value="1"/>
</dbReference>
<dbReference type="InterPro" id="IPR017501">
    <property type="entry name" value="Phage_infect_YhgE_C"/>
</dbReference>
<dbReference type="NCBIfam" id="TIGR03062">
    <property type="entry name" value="pip_yhgE_Cterm"/>
    <property type="match status" value="1"/>
</dbReference>
<feature type="transmembrane region" description="Helical" evidence="5">
    <location>
        <begin position="546"/>
        <end position="565"/>
    </location>
</feature>
<keyword evidence="8" id="KW-1185">Reference proteome</keyword>
<feature type="transmembrane region" description="Helical" evidence="5">
    <location>
        <begin position="463"/>
        <end position="481"/>
    </location>
</feature>
<comment type="subcellular location">
    <subcellularLocation>
        <location evidence="1">Membrane</location>
        <topology evidence="1">Multi-pass membrane protein</topology>
    </subcellularLocation>
</comment>
<feature type="transmembrane region" description="Helical" evidence="5">
    <location>
        <begin position="433"/>
        <end position="451"/>
    </location>
</feature>
<accession>A0A2Z4UD30</accession>
<dbReference type="PANTHER" id="PTHR43077">
    <property type="entry name" value="TRANSPORT PERMEASE YVFS-RELATED"/>
    <property type="match status" value="1"/>
</dbReference>
<dbReference type="GO" id="GO:0016020">
    <property type="term" value="C:membrane"/>
    <property type="evidence" value="ECO:0007669"/>
    <property type="project" value="UniProtKB-SubCell"/>
</dbReference>
<evidence type="ECO:0000259" key="6">
    <source>
        <dbReference type="Pfam" id="PF12698"/>
    </source>
</evidence>
<protein>
    <recommendedName>
        <fullName evidence="6">ABC-2 type transporter transmembrane domain-containing protein</fullName>
    </recommendedName>
</protein>
<proteinExistence type="predicted"/>
<dbReference type="EMBL" id="CP030280">
    <property type="protein sequence ID" value="AWY98985.1"/>
    <property type="molecule type" value="Genomic_DNA"/>
</dbReference>
<reference evidence="8" key="1">
    <citation type="submission" date="2018-06" db="EMBL/GenBank/DDBJ databases">
        <title>Description of Blautia argi sp. nov., a new anaerobic isolated from dog feces.</title>
        <authorList>
            <person name="Chang Y.-H."/>
            <person name="Paek J."/>
            <person name="Shin Y."/>
        </authorList>
    </citation>
    <scope>NUCLEOTIDE SEQUENCE [LARGE SCALE GENOMIC DNA]</scope>
    <source>
        <strain evidence="8">KCTC 15426</strain>
    </source>
</reference>
<dbReference type="InterPro" id="IPR023908">
    <property type="entry name" value="xxxLxxG_rpt"/>
</dbReference>
<evidence type="ECO:0000256" key="3">
    <source>
        <dbReference type="ARBA" id="ARBA00022989"/>
    </source>
</evidence>